<protein>
    <submittedName>
        <fullName evidence="2">Uncharacterized protein</fullName>
    </submittedName>
</protein>
<evidence type="ECO:0000256" key="1">
    <source>
        <dbReference type="SAM" id="MobiDB-lite"/>
    </source>
</evidence>
<dbReference type="Proteomes" id="UP001311232">
    <property type="component" value="Unassembled WGS sequence"/>
</dbReference>
<reference evidence="2 3" key="1">
    <citation type="submission" date="2021-06" db="EMBL/GenBank/DDBJ databases">
        <authorList>
            <person name="Palmer J.M."/>
        </authorList>
    </citation>
    <scope>NUCLEOTIDE SEQUENCE [LARGE SCALE GENOMIC DNA]</scope>
    <source>
        <strain evidence="2 3">MEX-2019</strain>
        <tissue evidence="2">Muscle</tissue>
    </source>
</reference>
<evidence type="ECO:0000313" key="3">
    <source>
        <dbReference type="Proteomes" id="UP001311232"/>
    </source>
</evidence>
<evidence type="ECO:0000313" key="2">
    <source>
        <dbReference type="EMBL" id="KAK5612770.1"/>
    </source>
</evidence>
<gene>
    <name evidence="2" type="ORF">CRENBAI_007477</name>
</gene>
<accession>A0AAV9RV00</accession>
<proteinExistence type="predicted"/>
<dbReference type="EMBL" id="JAHHUM010001313">
    <property type="protein sequence ID" value="KAK5612770.1"/>
    <property type="molecule type" value="Genomic_DNA"/>
</dbReference>
<feature type="region of interest" description="Disordered" evidence="1">
    <location>
        <begin position="80"/>
        <end position="102"/>
    </location>
</feature>
<keyword evidence="3" id="KW-1185">Reference proteome</keyword>
<feature type="compositionally biased region" description="Basic and acidic residues" evidence="1">
    <location>
        <begin position="114"/>
        <end position="128"/>
    </location>
</feature>
<dbReference type="AlphaFoldDB" id="A0AAV9RV00"/>
<comment type="caution">
    <text evidence="2">The sequence shown here is derived from an EMBL/GenBank/DDBJ whole genome shotgun (WGS) entry which is preliminary data.</text>
</comment>
<sequence length="197" mass="22367">MLSKMQIPPTLRRLSSRLDFNWTWSHSVTLPLPPPHNGGEIDAFRGKERCIAARQYGKGQRNATPSYAILTTDPPTIRQCQQSQPCRSMREKHAPARYLHPGRPTATVQIQDALHHPSHDPKNSKRSQESQNATNRPPRPDSQPQSRPRPEGFQPQTANRGVERPQAYLRPLIIHYSHCLLCKSLSEALGICTIYEK</sequence>
<organism evidence="2 3">
    <name type="scientific">Crenichthys baileyi</name>
    <name type="common">White River springfish</name>
    <dbReference type="NCBI Taxonomy" id="28760"/>
    <lineage>
        <taxon>Eukaryota</taxon>
        <taxon>Metazoa</taxon>
        <taxon>Chordata</taxon>
        <taxon>Craniata</taxon>
        <taxon>Vertebrata</taxon>
        <taxon>Euteleostomi</taxon>
        <taxon>Actinopterygii</taxon>
        <taxon>Neopterygii</taxon>
        <taxon>Teleostei</taxon>
        <taxon>Neoteleostei</taxon>
        <taxon>Acanthomorphata</taxon>
        <taxon>Ovalentaria</taxon>
        <taxon>Atherinomorphae</taxon>
        <taxon>Cyprinodontiformes</taxon>
        <taxon>Goodeidae</taxon>
        <taxon>Crenichthys</taxon>
    </lineage>
</organism>
<name>A0AAV9RV00_9TELE</name>
<feature type="region of interest" description="Disordered" evidence="1">
    <location>
        <begin position="114"/>
        <end position="163"/>
    </location>
</feature>